<proteinExistence type="predicted"/>
<organism evidence="2 3">
    <name type="scientific">Polarella glacialis</name>
    <name type="common">Dinoflagellate</name>
    <dbReference type="NCBI Taxonomy" id="89957"/>
    <lineage>
        <taxon>Eukaryota</taxon>
        <taxon>Sar</taxon>
        <taxon>Alveolata</taxon>
        <taxon>Dinophyceae</taxon>
        <taxon>Suessiales</taxon>
        <taxon>Suessiaceae</taxon>
        <taxon>Polarella</taxon>
    </lineage>
</organism>
<feature type="compositionally biased region" description="Low complexity" evidence="1">
    <location>
        <begin position="286"/>
        <end position="297"/>
    </location>
</feature>
<protein>
    <recommendedName>
        <fullName evidence="4">EF-hand domain-containing protein</fullName>
    </recommendedName>
</protein>
<comment type="caution">
    <text evidence="2">The sequence shown here is derived from an EMBL/GenBank/DDBJ whole genome shotgun (WGS) entry which is preliminary data.</text>
</comment>
<keyword evidence="3" id="KW-1185">Reference proteome</keyword>
<dbReference type="Proteomes" id="UP000654075">
    <property type="component" value="Unassembled WGS sequence"/>
</dbReference>
<feature type="compositionally biased region" description="Polar residues" evidence="1">
    <location>
        <begin position="316"/>
        <end position="343"/>
    </location>
</feature>
<feature type="region of interest" description="Disordered" evidence="1">
    <location>
        <begin position="1"/>
        <end position="22"/>
    </location>
</feature>
<feature type="compositionally biased region" description="Acidic residues" evidence="1">
    <location>
        <begin position="12"/>
        <end position="22"/>
    </location>
</feature>
<evidence type="ECO:0000313" key="3">
    <source>
        <dbReference type="Proteomes" id="UP000654075"/>
    </source>
</evidence>
<reference evidence="2" key="1">
    <citation type="submission" date="2021-02" db="EMBL/GenBank/DDBJ databases">
        <authorList>
            <person name="Dougan E. K."/>
            <person name="Rhodes N."/>
            <person name="Thang M."/>
            <person name="Chan C."/>
        </authorList>
    </citation>
    <scope>NUCLEOTIDE SEQUENCE</scope>
</reference>
<sequence length="343" mass="38350">MAPQDGWGYDESVQEVDGDDGPDIGEMLEQVRTQVFQRRIRIKAAFVDFDPRRTSRVTKAQFARALSLAMPLIKVCDVEALADHFTEAGPKVLWPKVVNYIKFCECVDEVFGPSHLENTPTAQVPLPGASLSCAGGHFKANMDAGDQDRISGILNRVAFLAKNRGYDFGITLRARISFEYPAGSGKVSQNAFLRRFPFTHDLPEEDVQVLIRRYSDQSGVVHLHALELDVLQILDEAEKALLPASGIGIDEDNTFRQSFSQKENSFRQSFSQKVPEDTGPYRPTIQQQLQQLQQRQRPSSASTTSSRFTDVRNRPMSAQGSYSRLPSQAQEGYSRLTSDATQE</sequence>
<dbReference type="PANTHER" id="PTHR20875:SF0">
    <property type="entry name" value="GH12158P"/>
    <property type="match status" value="1"/>
</dbReference>
<feature type="compositionally biased region" description="Polar residues" evidence="1">
    <location>
        <begin position="260"/>
        <end position="272"/>
    </location>
</feature>
<evidence type="ECO:0008006" key="4">
    <source>
        <dbReference type="Google" id="ProtNLM"/>
    </source>
</evidence>
<gene>
    <name evidence="2" type="ORF">PGLA1383_LOCUS38066</name>
</gene>
<dbReference type="InterPro" id="IPR052603">
    <property type="entry name" value="EFCB6"/>
</dbReference>
<dbReference type="AlphaFoldDB" id="A0A813G6T8"/>
<name>A0A813G6T8_POLGL</name>
<evidence type="ECO:0000256" key="1">
    <source>
        <dbReference type="SAM" id="MobiDB-lite"/>
    </source>
</evidence>
<feature type="compositionally biased region" description="Polar residues" evidence="1">
    <location>
        <begin position="298"/>
        <end position="308"/>
    </location>
</feature>
<evidence type="ECO:0000313" key="2">
    <source>
        <dbReference type="EMBL" id="CAE8620509.1"/>
    </source>
</evidence>
<dbReference type="OrthoDB" id="187808at2759"/>
<feature type="region of interest" description="Disordered" evidence="1">
    <location>
        <begin position="260"/>
        <end position="343"/>
    </location>
</feature>
<feature type="non-terminal residue" evidence="2">
    <location>
        <position position="343"/>
    </location>
</feature>
<accession>A0A813G6T8</accession>
<dbReference type="EMBL" id="CAJNNV010027481">
    <property type="protein sequence ID" value="CAE8620509.1"/>
    <property type="molecule type" value="Genomic_DNA"/>
</dbReference>
<dbReference type="PANTHER" id="PTHR20875">
    <property type="entry name" value="EF-HAND CALCIUM-BINDING DOMAIN-CONTAINING PROTEIN 6-RELATED"/>
    <property type="match status" value="1"/>
</dbReference>